<feature type="compositionally biased region" description="Low complexity" evidence="1">
    <location>
        <begin position="84"/>
        <end position="98"/>
    </location>
</feature>
<feature type="compositionally biased region" description="Basic and acidic residues" evidence="1">
    <location>
        <begin position="69"/>
        <end position="79"/>
    </location>
</feature>
<proteinExistence type="predicted"/>
<feature type="region of interest" description="Disordered" evidence="1">
    <location>
        <begin position="34"/>
        <end position="163"/>
    </location>
</feature>
<gene>
    <name evidence="2" type="ORF">Tci_487035</name>
</gene>
<sequence length="445" mass="51424">MIRDYKSYKKHPTHQKLYDALMLSLILDENDMERAKTIAPPTQKKKRHDDKDQDPSARSNQGMKRRNKSKDAEPSKRTDQSSLSKGTTKSQPKSTSKSVQAEGTIPEVVDVDQPLNQGNNFDNIDDQFDAEAAPKTDKSIWFKQPPRSPTPDPEWNKGKAVDNSSEQNWIRDLANGVKPSLTFDDLMSTPIDFTAFLMNCLKLTKLSNFDLMSFLMEHAKAVLNWNKIWKNSTPLPLHKSLSRLTLTANHFFNNDLEYLRARNKERQYTTSITKTKAARYKLKCIEDMVPKVWSPVKVAYNKDVAFGISYYGPKRQLWYKSQVNKTSTHDVYSTMKILSVVSVIVDKQFGYGYLKEIIVRRADQKLYIFMEGDFTRFHLNDFEDMLILHVQNKLVNLEGTSLLIWRLLYACILEELSFKKELKIFNSELKATRRSSTSPSHKQTV</sequence>
<name>A0A699I6X5_TANCI</name>
<organism evidence="2">
    <name type="scientific">Tanacetum cinerariifolium</name>
    <name type="common">Dalmatian daisy</name>
    <name type="synonym">Chrysanthemum cinerariifolium</name>
    <dbReference type="NCBI Taxonomy" id="118510"/>
    <lineage>
        <taxon>Eukaryota</taxon>
        <taxon>Viridiplantae</taxon>
        <taxon>Streptophyta</taxon>
        <taxon>Embryophyta</taxon>
        <taxon>Tracheophyta</taxon>
        <taxon>Spermatophyta</taxon>
        <taxon>Magnoliopsida</taxon>
        <taxon>eudicotyledons</taxon>
        <taxon>Gunneridae</taxon>
        <taxon>Pentapetalae</taxon>
        <taxon>asterids</taxon>
        <taxon>campanulids</taxon>
        <taxon>Asterales</taxon>
        <taxon>Asteraceae</taxon>
        <taxon>Asteroideae</taxon>
        <taxon>Anthemideae</taxon>
        <taxon>Anthemidinae</taxon>
        <taxon>Tanacetum</taxon>
    </lineage>
</organism>
<protein>
    <submittedName>
        <fullName evidence="2">Uncharacterized protein</fullName>
    </submittedName>
</protein>
<dbReference type="EMBL" id="BKCJ010246155">
    <property type="protein sequence ID" value="GEZ15062.1"/>
    <property type="molecule type" value="Genomic_DNA"/>
</dbReference>
<evidence type="ECO:0000313" key="2">
    <source>
        <dbReference type="EMBL" id="GEZ15062.1"/>
    </source>
</evidence>
<evidence type="ECO:0000256" key="1">
    <source>
        <dbReference type="SAM" id="MobiDB-lite"/>
    </source>
</evidence>
<comment type="caution">
    <text evidence="2">The sequence shown here is derived from an EMBL/GenBank/DDBJ whole genome shotgun (WGS) entry which is preliminary data.</text>
</comment>
<reference evidence="2" key="1">
    <citation type="journal article" date="2019" name="Sci. Rep.">
        <title>Draft genome of Tanacetum cinerariifolium, the natural source of mosquito coil.</title>
        <authorList>
            <person name="Yamashiro T."/>
            <person name="Shiraishi A."/>
            <person name="Satake H."/>
            <person name="Nakayama K."/>
        </authorList>
    </citation>
    <scope>NUCLEOTIDE SEQUENCE</scope>
</reference>
<dbReference type="AlphaFoldDB" id="A0A699I6X5"/>
<accession>A0A699I6X5</accession>